<proteinExistence type="predicted"/>
<reference evidence="2 3" key="1">
    <citation type="submission" date="2016-04" db="EMBL/GenBank/DDBJ databases">
        <title>Multiple horizontal gene transfer events from other fungi enriched the ability of the initially mycotrophic fungus Trichoderma (Ascomycota) to feed on dead plant biomass.</title>
        <authorList>
            <person name="Atanasova L."/>
            <person name="Chenthamara K."/>
            <person name="Zhang J."/>
            <person name="Grujic M."/>
            <person name="Henrissat B."/>
            <person name="Kuo A."/>
            <person name="Aertz A."/>
            <person name="Salamov A."/>
            <person name="Lipzen A."/>
            <person name="Labutti K."/>
            <person name="Barry K."/>
            <person name="Miao Y."/>
            <person name="Rahimi M.J."/>
            <person name="Shen Q."/>
            <person name="Grigoriev I.V."/>
            <person name="Kubicek C.P."/>
            <person name="Druzhinina I.S."/>
        </authorList>
    </citation>
    <scope>NUCLEOTIDE SEQUENCE [LARGE SCALE GENOMIC DNA]</scope>
    <source>
        <strain evidence="2 3">NJAU 4742</strain>
    </source>
</reference>
<evidence type="ECO:0000313" key="2">
    <source>
        <dbReference type="EMBL" id="OPB38544.1"/>
    </source>
</evidence>
<dbReference type="PANTHER" id="PTHR13526">
    <property type="entry name" value="TRANSCRIPTION FACTOR SPT20 HOMOLOG"/>
    <property type="match status" value="1"/>
</dbReference>
<dbReference type="GO" id="GO:0003712">
    <property type="term" value="F:transcription coregulator activity"/>
    <property type="evidence" value="ECO:0007669"/>
    <property type="project" value="InterPro"/>
</dbReference>
<evidence type="ECO:0000313" key="3">
    <source>
        <dbReference type="Proteomes" id="UP000191004"/>
    </source>
</evidence>
<accession>A0A1T3CBT3</accession>
<name>A0A1T3CBT3_9HYPO</name>
<dbReference type="Proteomes" id="UP000191004">
    <property type="component" value="Unassembled WGS sequence"/>
</dbReference>
<protein>
    <submittedName>
        <fullName evidence="2">Uncharacterized protein</fullName>
    </submittedName>
</protein>
<evidence type="ECO:0000256" key="1">
    <source>
        <dbReference type="SAM" id="MobiDB-lite"/>
    </source>
</evidence>
<organism evidence="2 3">
    <name type="scientific">Trichoderma guizhouense</name>
    <dbReference type="NCBI Taxonomy" id="1491466"/>
    <lineage>
        <taxon>Eukaryota</taxon>
        <taxon>Fungi</taxon>
        <taxon>Dikarya</taxon>
        <taxon>Ascomycota</taxon>
        <taxon>Pezizomycotina</taxon>
        <taxon>Sordariomycetes</taxon>
        <taxon>Hypocreomycetidae</taxon>
        <taxon>Hypocreales</taxon>
        <taxon>Hypocreaceae</taxon>
        <taxon>Trichoderma</taxon>
    </lineage>
</organism>
<keyword evidence="3" id="KW-1185">Reference proteome</keyword>
<dbReference type="GO" id="GO:0006357">
    <property type="term" value="P:regulation of transcription by RNA polymerase II"/>
    <property type="evidence" value="ECO:0007669"/>
    <property type="project" value="TreeGrafter"/>
</dbReference>
<dbReference type="GO" id="GO:0000124">
    <property type="term" value="C:SAGA complex"/>
    <property type="evidence" value="ECO:0007669"/>
    <property type="project" value="InterPro"/>
</dbReference>
<dbReference type="OrthoDB" id="10463894at2759"/>
<feature type="compositionally biased region" description="Polar residues" evidence="1">
    <location>
        <begin position="269"/>
        <end position="301"/>
    </location>
</feature>
<dbReference type="PANTHER" id="PTHR13526:SF8">
    <property type="entry name" value="TRANSCRIPTION FACTOR SPT20 HOMOLOG"/>
    <property type="match status" value="1"/>
</dbReference>
<dbReference type="InterPro" id="IPR021950">
    <property type="entry name" value="Spt20"/>
</dbReference>
<dbReference type="EMBL" id="LVVK01000020">
    <property type="protein sequence ID" value="OPB38544.1"/>
    <property type="molecule type" value="Genomic_DNA"/>
</dbReference>
<feature type="region of interest" description="Disordered" evidence="1">
    <location>
        <begin position="269"/>
        <end position="322"/>
    </location>
</feature>
<gene>
    <name evidence="2" type="ORF">A0O28_0016500</name>
</gene>
<dbReference type="PROSITE" id="PS51257">
    <property type="entry name" value="PROKAR_LIPOPROTEIN"/>
    <property type="match status" value="1"/>
</dbReference>
<dbReference type="AlphaFoldDB" id="A0A1T3CBT3"/>
<sequence>MRADNQPSDASGAATLFGKLPSGVPGAGAACTGNNTQAGTAAQVPNTTDASEPTNHFVDVANMGLYHAQALEAHHAAMLTENASMETGAGHQAGNFELIAHPINFDYIPESNSFELSESNHFHLPHSNDLDLPHPNISDLPHPNISDLPPPESFLWLLDYNGDDEPIVDDKDYKLPDLDELERALLEGLEELPEDADSAFPAQQPLDEQPQQLLQPNVQQWQPQPNEEQQQPQQKLDKTLKLANDLFQLLETRHTVSPAQLEESINQLLGSQQSASPAPFQENSTQLLEPQQSASPAQFQESALPAMAQSTQQQQQQQQSRASLFPQRLPDLDAMLEKISIITDNFKEVHARTCECVDGVNMRVAQGSSRDQELATFQVDNQVHRWVNHWVKEDAKNPWAPILRDTPPVPSAIANANANANANFNLYEFLNSYNRSFSWLYWRAMSASSGLKRILQGLPHDWIFGKGPDAVAEELRQAVIECHTLSLNTFNALLAFMEHDNNLLPHRFTDNWNFDVLSTINQTQGNQTQGQGPNPSDAIRYLTEKCHERILAQSRYVHSLLRDLYPYPVLPDLQQVQAITEDQLQMLRQQQKEAARDYPMLSVCPFAAGPNTNNDQIKTLEFCVFYRLNFILQRLPRM</sequence>
<comment type="caution">
    <text evidence="2">The sequence shown here is derived from an EMBL/GenBank/DDBJ whole genome shotgun (WGS) entry which is preliminary data.</text>
</comment>